<evidence type="ECO:0000313" key="1">
    <source>
        <dbReference type="EMBL" id="PIR40178.1"/>
    </source>
</evidence>
<name>A0A2H0R0X5_9BACT</name>
<accession>A0A2H0R0X5</accession>
<organism evidence="1 2">
    <name type="scientific">Candidatus Zambryskibacteria bacterium CG10_big_fil_rev_8_21_14_0_10_34_34</name>
    <dbReference type="NCBI Taxonomy" id="1975114"/>
    <lineage>
        <taxon>Bacteria</taxon>
        <taxon>Candidatus Zambryskiibacteriota</taxon>
    </lineage>
</organism>
<dbReference type="Gene3D" id="3.90.79.10">
    <property type="entry name" value="Nucleoside Triphosphate Pyrophosphohydrolase"/>
    <property type="match status" value="1"/>
</dbReference>
<gene>
    <name evidence="1" type="ORF">COV33_01170</name>
</gene>
<reference evidence="1 2" key="1">
    <citation type="submission" date="2017-09" db="EMBL/GenBank/DDBJ databases">
        <title>Depth-based differentiation of microbial function through sediment-hosted aquifers and enrichment of novel symbionts in the deep terrestrial subsurface.</title>
        <authorList>
            <person name="Probst A.J."/>
            <person name="Ladd B."/>
            <person name="Jarett J.K."/>
            <person name="Geller-Mcgrath D.E."/>
            <person name="Sieber C.M."/>
            <person name="Emerson J.B."/>
            <person name="Anantharaman K."/>
            <person name="Thomas B.C."/>
            <person name="Malmstrom R."/>
            <person name="Stieglmeier M."/>
            <person name="Klingl A."/>
            <person name="Woyke T."/>
            <person name="Ryan C.M."/>
            <person name="Banfield J.F."/>
        </authorList>
    </citation>
    <scope>NUCLEOTIDE SEQUENCE [LARGE SCALE GENOMIC DNA]</scope>
    <source>
        <strain evidence="1">CG10_big_fil_rev_8_21_14_0_10_34_34</strain>
    </source>
</reference>
<sequence>MNILGYINDDAQRDEDTKVERVSIGRVHFGILYLLDTDAKEVKPNKESTIVVAKKLSELEELCLTSGVEAEEWSRIALQPLKKYFNYV</sequence>
<dbReference type="Proteomes" id="UP000230828">
    <property type="component" value="Unassembled WGS sequence"/>
</dbReference>
<evidence type="ECO:0000313" key="2">
    <source>
        <dbReference type="Proteomes" id="UP000230828"/>
    </source>
</evidence>
<proteinExistence type="predicted"/>
<comment type="caution">
    <text evidence="1">The sequence shown here is derived from an EMBL/GenBank/DDBJ whole genome shotgun (WGS) entry which is preliminary data.</text>
</comment>
<protein>
    <submittedName>
        <fullName evidence="1">Uncharacterized protein</fullName>
    </submittedName>
</protein>
<dbReference type="EMBL" id="PCXM01000021">
    <property type="protein sequence ID" value="PIR40178.1"/>
    <property type="molecule type" value="Genomic_DNA"/>
</dbReference>
<dbReference type="AlphaFoldDB" id="A0A2H0R0X5"/>